<dbReference type="GO" id="GO:0003677">
    <property type="term" value="F:DNA binding"/>
    <property type="evidence" value="ECO:0007669"/>
    <property type="project" value="UniProtKB-KW"/>
</dbReference>
<evidence type="ECO:0000256" key="3">
    <source>
        <dbReference type="ARBA" id="ARBA00023125"/>
    </source>
</evidence>
<dbReference type="InterPro" id="IPR039420">
    <property type="entry name" value="WalR-like"/>
</dbReference>
<dbReference type="GO" id="GO:0000160">
    <property type="term" value="P:phosphorelay signal transduction system"/>
    <property type="evidence" value="ECO:0007669"/>
    <property type="project" value="InterPro"/>
</dbReference>
<keyword evidence="9" id="KW-1185">Reference proteome</keyword>
<dbReference type="SUPFAM" id="SSF52172">
    <property type="entry name" value="CheY-like"/>
    <property type="match status" value="1"/>
</dbReference>
<keyword evidence="2" id="KW-0805">Transcription regulation</keyword>
<evidence type="ECO:0000256" key="1">
    <source>
        <dbReference type="ARBA" id="ARBA00022553"/>
    </source>
</evidence>
<dbReference type="PANTHER" id="PTHR43214">
    <property type="entry name" value="TWO-COMPONENT RESPONSE REGULATOR"/>
    <property type="match status" value="1"/>
</dbReference>
<comment type="caution">
    <text evidence="8">The sequence shown here is derived from an EMBL/GenBank/DDBJ whole genome shotgun (WGS) entry which is preliminary data.</text>
</comment>
<dbReference type="GO" id="GO:0006355">
    <property type="term" value="P:regulation of DNA-templated transcription"/>
    <property type="evidence" value="ECO:0007669"/>
    <property type="project" value="InterPro"/>
</dbReference>
<dbReference type="CDD" id="cd06170">
    <property type="entry name" value="LuxR_C_like"/>
    <property type="match status" value="1"/>
</dbReference>
<dbReference type="RefSeq" id="WP_208238956.1">
    <property type="nucleotide sequence ID" value="NZ_BAAAQU010000002.1"/>
</dbReference>
<evidence type="ECO:0000256" key="5">
    <source>
        <dbReference type="PROSITE-ProRule" id="PRU00169"/>
    </source>
</evidence>
<dbReference type="Pfam" id="PF00072">
    <property type="entry name" value="Response_reg"/>
    <property type="match status" value="1"/>
</dbReference>
<feature type="domain" description="HTH luxR-type" evidence="6">
    <location>
        <begin position="176"/>
        <end position="241"/>
    </location>
</feature>
<feature type="domain" description="Response regulatory" evidence="7">
    <location>
        <begin position="24"/>
        <end position="138"/>
    </location>
</feature>
<dbReference type="AlphaFoldDB" id="A0A939QDJ0"/>
<dbReference type="PRINTS" id="PR00038">
    <property type="entry name" value="HTHLUXR"/>
</dbReference>
<dbReference type="InterPro" id="IPR011006">
    <property type="entry name" value="CheY-like_superfamily"/>
</dbReference>
<accession>A0A939QDJ0</accession>
<dbReference type="InterPro" id="IPR000792">
    <property type="entry name" value="Tscrpt_reg_LuxR_C"/>
</dbReference>
<evidence type="ECO:0000256" key="4">
    <source>
        <dbReference type="ARBA" id="ARBA00023163"/>
    </source>
</evidence>
<keyword evidence="1 5" id="KW-0597">Phosphoprotein</keyword>
<evidence type="ECO:0000313" key="9">
    <source>
        <dbReference type="Proteomes" id="UP000668403"/>
    </source>
</evidence>
<evidence type="ECO:0000313" key="8">
    <source>
        <dbReference type="EMBL" id="MBO2990182.1"/>
    </source>
</evidence>
<dbReference type="SUPFAM" id="SSF46894">
    <property type="entry name" value="C-terminal effector domain of the bipartite response regulators"/>
    <property type="match status" value="1"/>
</dbReference>
<evidence type="ECO:0000256" key="2">
    <source>
        <dbReference type="ARBA" id="ARBA00023015"/>
    </source>
</evidence>
<dbReference type="PROSITE" id="PS50110">
    <property type="entry name" value="RESPONSE_REGULATORY"/>
    <property type="match status" value="1"/>
</dbReference>
<dbReference type="InterPro" id="IPR058245">
    <property type="entry name" value="NreC/VraR/RcsB-like_REC"/>
</dbReference>
<dbReference type="EMBL" id="JAGFBF010000005">
    <property type="protein sequence ID" value="MBO2990182.1"/>
    <property type="molecule type" value="Genomic_DNA"/>
</dbReference>
<dbReference type="Pfam" id="PF00196">
    <property type="entry name" value="GerE"/>
    <property type="match status" value="1"/>
</dbReference>
<proteinExistence type="predicted"/>
<dbReference type="CDD" id="cd17535">
    <property type="entry name" value="REC_NarL-like"/>
    <property type="match status" value="1"/>
</dbReference>
<keyword evidence="3" id="KW-0238">DNA-binding</keyword>
<evidence type="ECO:0000259" key="6">
    <source>
        <dbReference type="PROSITE" id="PS50043"/>
    </source>
</evidence>
<dbReference type="InterPro" id="IPR001789">
    <property type="entry name" value="Sig_transdc_resp-reg_receiver"/>
</dbReference>
<reference evidence="8" key="1">
    <citation type="submission" date="2021-03" db="EMBL/GenBank/DDBJ databases">
        <title>Leucobacter chromiisoli sp. nov., isolated from chromium-containing soil of chemical plant.</title>
        <authorList>
            <person name="Xu Z."/>
        </authorList>
    </citation>
    <scope>NUCLEOTIDE SEQUENCE</scope>
    <source>
        <strain evidence="8">K 70/01</strain>
    </source>
</reference>
<feature type="modified residue" description="4-aspartylphosphate" evidence="5">
    <location>
        <position position="75"/>
    </location>
</feature>
<dbReference type="SMART" id="SM00421">
    <property type="entry name" value="HTH_LUXR"/>
    <property type="match status" value="1"/>
</dbReference>
<dbReference type="PROSITE" id="PS50043">
    <property type="entry name" value="HTH_LUXR_2"/>
    <property type="match status" value="1"/>
</dbReference>
<dbReference type="Gene3D" id="3.40.50.2300">
    <property type="match status" value="1"/>
</dbReference>
<dbReference type="PROSITE" id="PS00622">
    <property type="entry name" value="HTH_LUXR_1"/>
    <property type="match status" value="1"/>
</dbReference>
<keyword evidence="4" id="KW-0804">Transcription</keyword>
<protein>
    <submittedName>
        <fullName evidence="8">Response regulator transcription factor</fullName>
    </submittedName>
</protein>
<dbReference type="SMART" id="SM00448">
    <property type="entry name" value="REC"/>
    <property type="match status" value="1"/>
</dbReference>
<gene>
    <name evidence="8" type="ORF">J4H85_09290</name>
</gene>
<dbReference type="PANTHER" id="PTHR43214:SF24">
    <property type="entry name" value="TRANSCRIPTIONAL REGULATORY PROTEIN NARL-RELATED"/>
    <property type="match status" value="1"/>
</dbReference>
<sequence>MCVSPDSSPASESTSADGGVPPIRVLIVDDHAAVRAGLSMILRTAPDVTVVGEAQSGSDAITLAAELRPDVVLMDLRMPGMSGEQATRALRRSGTHVLVLTTFDDDASVFGAIRAGAKGFVLKSTDAPSLIAAVRQVSAGAGALAPEVTDRVFSALRSPAKTQRAGRSRHPAAGARSINGITLTQREWQVLGEIGAGHPNAVISERLGIRQGTVKSHITRLLAKLGVRSRLQAALLAREAGVPNAGPADPTE</sequence>
<organism evidence="8 9">
    <name type="scientific">Leucobacter tardus</name>
    <dbReference type="NCBI Taxonomy" id="501483"/>
    <lineage>
        <taxon>Bacteria</taxon>
        <taxon>Bacillati</taxon>
        <taxon>Actinomycetota</taxon>
        <taxon>Actinomycetes</taxon>
        <taxon>Micrococcales</taxon>
        <taxon>Microbacteriaceae</taxon>
        <taxon>Leucobacter</taxon>
    </lineage>
</organism>
<dbReference type="InterPro" id="IPR016032">
    <property type="entry name" value="Sig_transdc_resp-reg_C-effctor"/>
</dbReference>
<evidence type="ECO:0000259" key="7">
    <source>
        <dbReference type="PROSITE" id="PS50110"/>
    </source>
</evidence>
<dbReference type="Proteomes" id="UP000668403">
    <property type="component" value="Unassembled WGS sequence"/>
</dbReference>
<name>A0A939QDJ0_9MICO</name>